<evidence type="ECO:0000256" key="2">
    <source>
        <dbReference type="ARBA" id="ARBA00023016"/>
    </source>
</evidence>
<keyword evidence="2 3" id="KW-0346">Stress response</keyword>
<evidence type="ECO:0000313" key="7">
    <source>
        <dbReference type="Proteomes" id="UP000622890"/>
    </source>
</evidence>
<dbReference type="GO" id="GO:0003723">
    <property type="term" value="F:RNA binding"/>
    <property type="evidence" value="ECO:0007669"/>
    <property type="project" value="UniProtKB-UniRule"/>
</dbReference>
<accession>A0A934WA34</accession>
<dbReference type="InterPro" id="IPR005001">
    <property type="entry name" value="Hfq"/>
</dbReference>
<evidence type="ECO:0000313" key="6">
    <source>
        <dbReference type="EMBL" id="MBK4739138.1"/>
    </source>
</evidence>
<evidence type="ECO:0000256" key="4">
    <source>
        <dbReference type="SAM" id="MobiDB-lite"/>
    </source>
</evidence>
<reference evidence="6" key="1">
    <citation type="submission" date="2021-01" db="EMBL/GenBank/DDBJ databases">
        <title>Genome sequence of strain Noviherbaspirillum sp. DKR-6.</title>
        <authorList>
            <person name="Chaudhary D.K."/>
        </authorList>
    </citation>
    <scope>NUCLEOTIDE SEQUENCE</scope>
    <source>
        <strain evidence="6">DKR-6</strain>
    </source>
</reference>
<comment type="subunit">
    <text evidence="3">Homohexamer.</text>
</comment>
<dbReference type="PANTHER" id="PTHR34772">
    <property type="entry name" value="RNA-BINDING PROTEIN HFQ"/>
    <property type="match status" value="1"/>
</dbReference>
<dbReference type="InterPro" id="IPR047575">
    <property type="entry name" value="Sm"/>
</dbReference>
<dbReference type="PROSITE" id="PS52002">
    <property type="entry name" value="SM"/>
    <property type="match status" value="1"/>
</dbReference>
<dbReference type="SUPFAM" id="SSF50182">
    <property type="entry name" value="Sm-like ribonucleoproteins"/>
    <property type="match status" value="1"/>
</dbReference>
<evidence type="ECO:0000259" key="5">
    <source>
        <dbReference type="PROSITE" id="PS52002"/>
    </source>
</evidence>
<dbReference type="NCBIfam" id="NF001602">
    <property type="entry name" value="PRK00395.1"/>
    <property type="match status" value="1"/>
</dbReference>
<gene>
    <name evidence="3 6" type="primary">hfq</name>
    <name evidence="6" type="ORF">JJB74_31450</name>
</gene>
<comment type="caution">
    <text evidence="6">The sequence shown here is derived from an EMBL/GenBank/DDBJ whole genome shotgun (WGS) entry which is preliminary data.</text>
</comment>
<dbReference type="CDD" id="cd01716">
    <property type="entry name" value="Hfq"/>
    <property type="match status" value="1"/>
</dbReference>
<dbReference type="EMBL" id="JAEPBG010000040">
    <property type="protein sequence ID" value="MBK4739138.1"/>
    <property type="molecule type" value="Genomic_DNA"/>
</dbReference>
<evidence type="ECO:0000256" key="1">
    <source>
        <dbReference type="ARBA" id="ARBA00022884"/>
    </source>
</evidence>
<dbReference type="InterPro" id="IPR010920">
    <property type="entry name" value="LSM_dom_sf"/>
</dbReference>
<feature type="region of interest" description="Disordered" evidence="4">
    <location>
        <begin position="64"/>
        <end position="97"/>
    </location>
</feature>
<proteinExistence type="inferred from homology"/>
<dbReference type="AlphaFoldDB" id="A0A934WA34"/>
<dbReference type="NCBIfam" id="TIGR02383">
    <property type="entry name" value="Hfq"/>
    <property type="match status" value="1"/>
</dbReference>
<organism evidence="6 7">
    <name type="scientific">Noviherbaspirillum pedocola</name>
    <dbReference type="NCBI Taxonomy" id="2801341"/>
    <lineage>
        <taxon>Bacteria</taxon>
        <taxon>Pseudomonadati</taxon>
        <taxon>Pseudomonadota</taxon>
        <taxon>Betaproteobacteria</taxon>
        <taxon>Burkholderiales</taxon>
        <taxon>Oxalobacteraceae</taxon>
        <taxon>Noviherbaspirillum</taxon>
    </lineage>
</organism>
<name>A0A934WA34_9BURK</name>
<dbReference type="GO" id="GO:0043487">
    <property type="term" value="P:regulation of RNA stability"/>
    <property type="evidence" value="ECO:0007669"/>
    <property type="project" value="TreeGrafter"/>
</dbReference>
<dbReference type="GO" id="GO:0005829">
    <property type="term" value="C:cytosol"/>
    <property type="evidence" value="ECO:0007669"/>
    <property type="project" value="TreeGrafter"/>
</dbReference>
<dbReference type="HAMAP" id="MF_00436">
    <property type="entry name" value="Hfq"/>
    <property type="match status" value="1"/>
</dbReference>
<dbReference type="Proteomes" id="UP000622890">
    <property type="component" value="Unassembled WGS sequence"/>
</dbReference>
<feature type="domain" description="Sm" evidence="5">
    <location>
        <begin position="10"/>
        <end position="69"/>
    </location>
</feature>
<dbReference type="GO" id="GO:0045974">
    <property type="term" value="P:regulation of translation, ncRNA-mediated"/>
    <property type="evidence" value="ECO:0007669"/>
    <property type="project" value="TreeGrafter"/>
</dbReference>
<feature type="compositionally biased region" description="Basic residues" evidence="4">
    <location>
        <begin position="88"/>
        <end position="97"/>
    </location>
</feature>
<evidence type="ECO:0000256" key="3">
    <source>
        <dbReference type="HAMAP-Rule" id="MF_00436"/>
    </source>
</evidence>
<keyword evidence="7" id="KW-1185">Reference proteome</keyword>
<dbReference type="Pfam" id="PF17209">
    <property type="entry name" value="Hfq"/>
    <property type="match status" value="1"/>
</dbReference>
<dbReference type="GO" id="GO:0006355">
    <property type="term" value="P:regulation of DNA-templated transcription"/>
    <property type="evidence" value="ECO:0007669"/>
    <property type="project" value="InterPro"/>
</dbReference>
<comment type="similarity">
    <text evidence="3">Belongs to the Hfq family.</text>
</comment>
<sequence length="97" mass="11076">MDQQLKSLQNQFLQKLRDNKTPISIFLVNGIRIHGRIESFDKYVVAVRSEVTQLVYKHAISTVIPAGSEQPHPRPRKEHDEDSGVIVRTKRSRATGL</sequence>
<protein>
    <recommendedName>
        <fullName evidence="3">RNA-binding protein Hfq</fullName>
    </recommendedName>
</protein>
<dbReference type="PANTHER" id="PTHR34772:SF1">
    <property type="entry name" value="RNA-BINDING PROTEIN HFQ"/>
    <property type="match status" value="1"/>
</dbReference>
<comment type="function">
    <text evidence="3">RNA chaperone that binds small regulatory RNA (sRNAs) and mRNAs to facilitate mRNA translational regulation in response to envelope stress, environmental stress and changes in metabolite concentrations. Also binds with high specificity to tRNAs.</text>
</comment>
<keyword evidence="1 3" id="KW-0694">RNA-binding</keyword>
<dbReference type="Gene3D" id="2.30.30.100">
    <property type="match status" value="1"/>
</dbReference>